<organism evidence="1 2">
    <name type="scientific">Ridgeia piscesae</name>
    <name type="common">Tubeworm</name>
    <dbReference type="NCBI Taxonomy" id="27915"/>
    <lineage>
        <taxon>Eukaryota</taxon>
        <taxon>Metazoa</taxon>
        <taxon>Spiralia</taxon>
        <taxon>Lophotrochozoa</taxon>
        <taxon>Annelida</taxon>
        <taxon>Polychaeta</taxon>
        <taxon>Sedentaria</taxon>
        <taxon>Canalipalpata</taxon>
        <taxon>Sabellida</taxon>
        <taxon>Siboglinidae</taxon>
        <taxon>Ridgeia</taxon>
    </lineage>
</organism>
<evidence type="ECO:0000313" key="2">
    <source>
        <dbReference type="Proteomes" id="UP001209878"/>
    </source>
</evidence>
<keyword evidence="2" id="KW-1185">Reference proteome</keyword>
<dbReference type="AlphaFoldDB" id="A0AAD9P3Q2"/>
<accession>A0AAD9P3Q2</accession>
<dbReference type="Proteomes" id="UP001209878">
    <property type="component" value="Unassembled WGS sequence"/>
</dbReference>
<sequence length="207" mass="23984">MMTVSFYDLMSFILQLDDGFILQLDDGFVQRCDDKLSASRWWKHYGMAETNGYDLDSEFGYALPFADTFHSETTDAFYELMAKRRRKCCSTDTLKSATTDMRSEDGHVRRGVSGRVERQIHSMSRGSMDRLELIGKTLHDLTIDMLCVWLAHSTNHVRRIHSLYDSETDAMINKTGHARMSPTPGWTWLAGHRLNVAARISRWRHQR</sequence>
<name>A0AAD9P3Q2_RIDPI</name>
<protein>
    <submittedName>
        <fullName evidence="1">Uncharacterized protein</fullName>
    </submittedName>
</protein>
<reference evidence="1" key="1">
    <citation type="journal article" date="2023" name="Mol. Biol. Evol.">
        <title>Third-Generation Sequencing Reveals the Adaptive Role of the Epigenome in Three Deep-Sea Polychaetes.</title>
        <authorList>
            <person name="Perez M."/>
            <person name="Aroh O."/>
            <person name="Sun Y."/>
            <person name="Lan Y."/>
            <person name="Juniper S.K."/>
            <person name="Young C.R."/>
            <person name="Angers B."/>
            <person name="Qian P.Y."/>
        </authorList>
    </citation>
    <scope>NUCLEOTIDE SEQUENCE</scope>
    <source>
        <strain evidence="1">R07B-5</strain>
    </source>
</reference>
<dbReference type="EMBL" id="JAODUO010000161">
    <property type="protein sequence ID" value="KAK2187567.1"/>
    <property type="molecule type" value="Genomic_DNA"/>
</dbReference>
<comment type="caution">
    <text evidence="1">The sequence shown here is derived from an EMBL/GenBank/DDBJ whole genome shotgun (WGS) entry which is preliminary data.</text>
</comment>
<evidence type="ECO:0000313" key="1">
    <source>
        <dbReference type="EMBL" id="KAK2187567.1"/>
    </source>
</evidence>
<proteinExistence type="predicted"/>
<gene>
    <name evidence="1" type="ORF">NP493_161g00020</name>
</gene>